<reference evidence="2 3" key="1">
    <citation type="journal article" date="2018" name="Mol. Biol. Evol.">
        <title>Broad Genomic Sampling Reveals a Smut Pathogenic Ancestry of the Fungal Clade Ustilaginomycotina.</title>
        <authorList>
            <person name="Kijpornyongpan T."/>
            <person name="Mondo S.J."/>
            <person name="Barry K."/>
            <person name="Sandor L."/>
            <person name="Lee J."/>
            <person name="Lipzen A."/>
            <person name="Pangilinan J."/>
            <person name="LaButti K."/>
            <person name="Hainaut M."/>
            <person name="Henrissat B."/>
            <person name="Grigoriev I.V."/>
            <person name="Spatafora J.W."/>
            <person name="Aime M.C."/>
        </authorList>
    </citation>
    <scope>NUCLEOTIDE SEQUENCE [LARGE SCALE GENOMIC DNA]</scope>
    <source>
        <strain evidence="2 3">MCA 4718</strain>
    </source>
</reference>
<dbReference type="RefSeq" id="XP_025348013.1">
    <property type="nucleotide sequence ID" value="XM_025489686.1"/>
</dbReference>
<sequence>MLLPSLRILQGTSTRGYLQQPSPARLFSTAPSLLSWGGGKQKTHQGAAKRFRPVSKPRSRPSPLGYNPSTGVLNEMGAGSRPGPLFKRARAGKSHLNLMTSGSRLNSLGGTKVVGSGRLGVHLRRLLGPIL</sequence>
<keyword evidence="3" id="KW-1185">Reference proteome</keyword>
<dbReference type="GeneID" id="37011420"/>
<dbReference type="OrthoDB" id="162638at2759"/>
<dbReference type="EMBL" id="KZ819327">
    <property type="protein sequence ID" value="PWN20853.1"/>
    <property type="molecule type" value="Genomic_DNA"/>
</dbReference>
<name>A0A316U901_9BASI</name>
<evidence type="ECO:0008006" key="4">
    <source>
        <dbReference type="Google" id="ProtNLM"/>
    </source>
</evidence>
<organism evidence="2 3">
    <name type="scientific">Pseudomicrostroma glucosiphilum</name>
    <dbReference type="NCBI Taxonomy" id="1684307"/>
    <lineage>
        <taxon>Eukaryota</taxon>
        <taxon>Fungi</taxon>
        <taxon>Dikarya</taxon>
        <taxon>Basidiomycota</taxon>
        <taxon>Ustilaginomycotina</taxon>
        <taxon>Exobasidiomycetes</taxon>
        <taxon>Microstromatales</taxon>
        <taxon>Microstromatales incertae sedis</taxon>
        <taxon>Pseudomicrostroma</taxon>
    </lineage>
</organism>
<dbReference type="STRING" id="1684307.A0A316U901"/>
<evidence type="ECO:0000313" key="3">
    <source>
        <dbReference type="Proteomes" id="UP000245942"/>
    </source>
</evidence>
<feature type="region of interest" description="Disordered" evidence="1">
    <location>
        <begin position="29"/>
        <end position="87"/>
    </location>
</feature>
<dbReference type="Proteomes" id="UP000245942">
    <property type="component" value="Unassembled WGS sequence"/>
</dbReference>
<dbReference type="InterPro" id="IPR037229">
    <property type="entry name" value="Ribosomal_bL35_sf"/>
</dbReference>
<feature type="compositionally biased region" description="Basic residues" evidence="1">
    <location>
        <begin position="41"/>
        <end position="59"/>
    </location>
</feature>
<accession>A0A316U901</accession>
<dbReference type="AlphaFoldDB" id="A0A316U901"/>
<evidence type="ECO:0000313" key="2">
    <source>
        <dbReference type="EMBL" id="PWN20853.1"/>
    </source>
</evidence>
<protein>
    <recommendedName>
        <fullName evidence="4">50S ribosomal protein L35</fullName>
    </recommendedName>
</protein>
<gene>
    <name evidence="2" type="ORF">BCV69DRAFT_201586</name>
</gene>
<evidence type="ECO:0000256" key="1">
    <source>
        <dbReference type="SAM" id="MobiDB-lite"/>
    </source>
</evidence>
<dbReference type="Gene3D" id="4.10.410.60">
    <property type="match status" value="1"/>
</dbReference>
<proteinExistence type="predicted"/>